<dbReference type="OrthoDB" id="137699at2157"/>
<reference evidence="2 3" key="1">
    <citation type="submission" date="2013-08" db="EMBL/GenBank/DDBJ databases">
        <authorList>
            <consortium name="DOE Joint Genome Institute"/>
            <person name="Eisen J."/>
            <person name="Huntemann M."/>
            <person name="Han J."/>
            <person name="Chen A."/>
            <person name="Kyrpides N."/>
            <person name="Mavromatis K."/>
            <person name="Markowitz V."/>
            <person name="Palaniappan K."/>
            <person name="Ivanova N."/>
            <person name="Schaumberg A."/>
            <person name="Pati A."/>
            <person name="Liolios K."/>
            <person name="Nordberg H.P."/>
            <person name="Cantor M.N."/>
            <person name="Hua S.X."/>
            <person name="Woyke T."/>
        </authorList>
    </citation>
    <scope>NUCLEOTIDE SEQUENCE [LARGE SCALE GENOMIC DNA]</scope>
    <source>
        <strain evidence="2 3">DSM 2278</strain>
    </source>
</reference>
<dbReference type="EMBL" id="AZAJ01000001">
    <property type="protein sequence ID" value="ETA69167.1"/>
    <property type="molecule type" value="Genomic_DNA"/>
</dbReference>
<protein>
    <submittedName>
        <fullName evidence="2">Uncharacterized protein</fullName>
    </submittedName>
</protein>
<gene>
    <name evidence="2" type="ORF">MettiDRAFT_2661</name>
</gene>
<dbReference type="RefSeq" id="WP_023846299.1">
    <property type="nucleotide sequence ID" value="NZ_AZAJ01000001.1"/>
</dbReference>
<accession>W9DZQ2</accession>
<organism evidence="2 3">
    <name type="scientific">Methanolobus tindarius DSM 2278</name>
    <dbReference type="NCBI Taxonomy" id="1090322"/>
    <lineage>
        <taxon>Archaea</taxon>
        <taxon>Methanobacteriati</taxon>
        <taxon>Methanobacteriota</taxon>
        <taxon>Stenosarchaea group</taxon>
        <taxon>Methanomicrobia</taxon>
        <taxon>Methanosarcinales</taxon>
        <taxon>Methanosarcinaceae</taxon>
        <taxon>Methanolobus</taxon>
    </lineage>
</organism>
<evidence type="ECO:0000313" key="2">
    <source>
        <dbReference type="EMBL" id="ETA69167.1"/>
    </source>
</evidence>
<sequence>MNKIRIFALTTKIILICILLAGVASANPPIVLEGTVTIDGNPAPAGTVIKAMCGEEVVGTTTVDNAGYYSDTRDNKLGISSVLEECSSVTLYVNNIKTEDVDISSMNAGDIVTVNLQATTSTSSSSSESTKTTSGGGGGFSSASVEEETPVEEVAEEIPEEEAMSSVEDTLAEEEVAEEEESVPVEETEAQSADFPTVVGIGSMLVVAGILIRKKNE</sequence>
<feature type="region of interest" description="Disordered" evidence="1">
    <location>
        <begin position="119"/>
        <end position="191"/>
    </location>
</feature>
<feature type="compositionally biased region" description="Acidic residues" evidence="1">
    <location>
        <begin position="170"/>
        <end position="189"/>
    </location>
</feature>
<keyword evidence="3" id="KW-1185">Reference proteome</keyword>
<feature type="compositionally biased region" description="Low complexity" evidence="1">
    <location>
        <begin position="119"/>
        <end position="133"/>
    </location>
</feature>
<evidence type="ECO:0000256" key="1">
    <source>
        <dbReference type="SAM" id="MobiDB-lite"/>
    </source>
</evidence>
<dbReference type="Proteomes" id="UP000019483">
    <property type="component" value="Unassembled WGS sequence"/>
</dbReference>
<feature type="compositionally biased region" description="Acidic residues" evidence="1">
    <location>
        <begin position="145"/>
        <end position="163"/>
    </location>
</feature>
<dbReference type="STRING" id="1090322.MettiDRAFT_2661"/>
<proteinExistence type="predicted"/>
<dbReference type="AlphaFoldDB" id="W9DZQ2"/>
<name>W9DZQ2_METTI</name>
<evidence type="ECO:0000313" key="3">
    <source>
        <dbReference type="Proteomes" id="UP000019483"/>
    </source>
</evidence>
<comment type="caution">
    <text evidence="2">The sequence shown here is derived from an EMBL/GenBank/DDBJ whole genome shotgun (WGS) entry which is preliminary data.</text>
</comment>